<feature type="domain" description="DNA mismatch repair MutH/Type II restriction enzyme Sau3AI" evidence="8">
    <location>
        <begin position="59"/>
        <end position="157"/>
    </location>
</feature>
<dbReference type="Gene3D" id="3.40.600.10">
    <property type="entry name" value="DNA mismatch repair MutH/Restriction endonuclease, type II"/>
    <property type="match status" value="1"/>
</dbReference>
<dbReference type="Pfam" id="PF02976">
    <property type="entry name" value="MutH"/>
    <property type="match status" value="1"/>
</dbReference>
<keyword evidence="6 7" id="KW-0234">DNA repair</keyword>
<dbReference type="SMART" id="SM00927">
    <property type="entry name" value="MutH"/>
    <property type="match status" value="1"/>
</dbReference>
<gene>
    <name evidence="7" type="primary">mutH</name>
    <name evidence="9" type="ORF">AK33_01055</name>
</gene>
<dbReference type="GO" id="GO:0004519">
    <property type="term" value="F:endonuclease activity"/>
    <property type="evidence" value="ECO:0007669"/>
    <property type="project" value="UniProtKB-UniRule"/>
</dbReference>
<organism evidence="9 10">
    <name type="scientific">Mannheimia granulomatis</name>
    <dbReference type="NCBI Taxonomy" id="85402"/>
    <lineage>
        <taxon>Bacteria</taxon>
        <taxon>Pseudomonadati</taxon>
        <taxon>Pseudomonadota</taxon>
        <taxon>Gammaproteobacteria</taxon>
        <taxon>Pasteurellales</taxon>
        <taxon>Pasteurellaceae</taxon>
        <taxon>Mannheimia</taxon>
    </lineage>
</organism>
<dbReference type="OrthoDB" id="5634909at2"/>
<dbReference type="NCBIfam" id="NF003458">
    <property type="entry name" value="PRK05070.1"/>
    <property type="match status" value="1"/>
</dbReference>
<keyword evidence="4 7" id="KW-0227">DNA damage</keyword>
<dbReference type="Proteomes" id="UP000054123">
    <property type="component" value="Unassembled WGS sequence"/>
</dbReference>
<evidence type="ECO:0000256" key="3">
    <source>
        <dbReference type="ARBA" id="ARBA00022759"/>
    </source>
</evidence>
<dbReference type="STRING" id="1122190.GCA_000621105_00312"/>
<dbReference type="NCBIfam" id="TIGR02248">
    <property type="entry name" value="mutH_TIGR"/>
    <property type="match status" value="1"/>
</dbReference>
<dbReference type="CDD" id="cd00583">
    <property type="entry name" value="MutH-like"/>
    <property type="match status" value="1"/>
</dbReference>
<evidence type="ECO:0000256" key="1">
    <source>
        <dbReference type="ARBA" id="ARBA00022490"/>
    </source>
</evidence>
<evidence type="ECO:0000259" key="8">
    <source>
        <dbReference type="SMART" id="SM00927"/>
    </source>
</evidence>
<dbReference type="AlphaFoldDB" id="A0A011M0L1"/>
<accession>A0A011M0L1</accession>
<comment type="subcellular location">
    <subcellularLocation>
        <location evidence="7">Cytoplasm</location>
    </subcellularLocation>
</comment>
<comment type="similarity">
    <text evidence="7">Belongs to the MutH family.</text>
</comment>
<dbReference type="GO" id="GO:0006304">
    <property type="term" value="P:DNA modification"/>
    <property type="evidence" value="ECO:0007669"/>
    <property type="project" value="InterPro"/>
</dbReference>
<proteinExistence type="inferred from homology"/>
<evidence type="ECO:0000256" key="2">
    <source>
        <dbReference type="ARBA" id="ARBA00022722"/>
    </source>
</evidence>
<evidence type="ECO:0000256" key="5">
    <source>
        <dbReference type="ARBA" id="ARBA00022801"/>
    </source>
</evidence>
<dbReference type="RefSeq" id="WP_027074243.1">
    <property type="nucleotide sequence ID" value="NZ_AVSP01000004.1"/>
</dbReference>
<dbReference type="InterPro" id="IPR011337">
    <property type="entry name" value="DNA_rep_MutH/RE_typeII_Sau3AI"/>
</dbReference>
<dbReference type="SUPFAM" id="SSF52980">
    <property type="entry name" value="Restriction endonuclease-like"/>
    <property type="match status" value="1"/>
</dbReference>
<evidence type="ECO:0000313" key="10">
    <source>
        <dbReference type="Proteomes" id="UP000054123"/>
    </source>
</evidence>
<dbReference type="InterPro" id="IPR037057">
    <property type="entry name" value="DNA_rep_MutH/T2_RE_sf"/>
</dbReference>
<dbReference type="GO" id="GO:0003677">
    <property type="term" value="F:DNA binding"/>
    <property type="evidence" value="ECO:0007669"/>
    <property type="project" value="InterPro"/>
</dbReference>
<evidence type="ECO:0000256" key="6">
    <source>
        <dbReference type="ARBA" id="ARBA00023204"/>
    </source>
</evidence>
<protein>
    <recommendedName>
        <fullName evidence="7">DNA mismatch repair protein MutH</fullName>
    </recommendedName>
    <alternativeName>
        <fullName evidence="7">Methyl-directed mismatch repair protein</fullName>
    </alternativeName>
</protein>
<keyword evidence="5 7" id="KW-0378">Hydrolase</keyword>
<evidence type="ECO:0000256" key="4">
    <source>
        <dbReference type="ARBA" id="ARBA00022763"/>
    </source>
</evidence>
<dbReference type="EMBL" id="JANJ01000001">
    <property type="protein sequence ID" value="EXI63023.1"/>
    <property type="molecule type" value="Genomic_DNA"/>
</dbReference>
<evidence type="ECO:0000313" key="9">
    <source>
        <dbReference type="EMBL" id="EXI63023.1"/>
    </source>
</evidence>
<dbReference type="GO" id="GO:0016787">
    <property type="term" value="F:hydrolase activity"/>
    <property type="evidence" value="ECO:0007669"/>
    <property type="project" value="UniProtKB-KW"/>
</dbReference>
<reference evidence="9 10" key="1">
    <citation type="journal article" date="2014" name="Genome Announc.">
        <title>Genome Sequence of a Presumptive Mannheimia haemolytica Strain with an A1/A6-Cross-Reactive Serotype from a White-Tailed Deer (Odocoileus virginianus).</title>
        <authorList>
            <person name="Lawrence P.K."/>
            <person name="Bey R.F."/>
            <person name="Wiener B."/>
            <person name="Kittichotirat W."/>
            <person name="Bumgarner R.E."/>
        </authorList>
    </citation>
    <scope>NUCLEOTIDE SEQUENCE [LARGE SCALE GENOMIC DNA]</scope>
    <source>
        <strain evidence="9 10">PKL10</strain>
    </source>
</reference>
<dbReference type="PATRIC" id="fig|1450449.3.peg.158"/>
<comment type="function">
    <text evidence="7">Sequence-specific endonuclease that cleaves unmethylated GATC sequences. It is involved in DNA mismatch repair.</text>
</comment>
<keyword evidence="10" id="KW-1185">Reference proteome</keyword>
<dbReference type="HAMAP" id="MF_00759">
    <property type="entry name" value="MutH"/>
    <property type="match status" value="1"/>
</dbReference>
<dbReference type="GO" id="GO:0006298">
    <property type="term" value="P:mismatch repair"/>
    <property type="evidence" value="ECO:0007669"/>
    <property type="project" value="UniProtKB-UniRule"/>
</dbReference>
<keyword evidence="2 7" id="KW-0540">Nuclease</keyword>
<dbReference type="GO" id="GO:0005737">
    <property type="term" value="C:cytoplasm"/>
    <property type="evidence" value="ECO:0007669"/>
    <property type="project" value="UniProtKB-SubCell"/>
</dbReference>
<comment type="caution">
    <text evidence="9">The sequence shown here is derived from an EMBL/GenBank/DDBJ whole genome shotgun (WGS) entry which is preliminary data.</text>
</comment>
<sequence length="230" mass="26039">MKNSPQLASFSHTEQELLTKAQWLAGFTLGEIAEMLNMPIPMDLKRDKGWVGMLIETALGAKAGSKAEQDFAHLGIELKTIPVNEKGLPLETTFVSLAPLTQNNGITWQSCHVRHKLSRVLWIPVEGKRTIPLYQRHIGQPILWSPSVEQEYRLQQDWEELMEMIVLGKLNEINATLGEVLQLRPKGRNSHSLAPAINNKGELVQSLPLGFYLRKQFTAEILQNFLHYPL</sequence>
<dbReference type="InterPro" id="IPR011335">
    <property type="entry name" value="Restrct_endonuc-II-like"/>
</dbReference>
<evidence type="ECO:0000256" key="7">
    <source>
        <dbReference type="HAMAP-Rule" id="MF_00759"/>
    </source>
</evidence>
<keyword evidence="3 7" id="KW-0255">Endonuclease</keyword>
<keyword evidence="1 7" id="KW-0963">Cytoplasm</keyword>
<dbReference type="InterPro" id="IPR004230">
    <property type="entry name" value="DNA_mismatch_repair_MutH"/>
</dbReference>
<name>A0A011M0L1_9PAST</name>